<protein>
    <recommendedName>
        <fullName evidence="4">FZ domain-containing protein</fullName>
    </recommendedName>
</protein>
<dbReference type="SUPFAM" id="SSF63501">
    <property type="entry name" value="Frizzled cysteine-rich domain"/>
    <property type="match status" value="1"/>
</dbReference>
<keyword evidence="6" id="KW-1185">Reference proteome</keyword>
<feature type="compositionally biased region" description="Basic and acidic residues" evidence="3">
    <location>
        <begin position="1"/>
        <end position="29"/>
    </location>
</feature>
<evidence type="ECO:0000256" key="1">
    <source>
        <dbReference type="ARBA" id="ARBA00023157"/>
    </source>
</evidence>
<name>A0A814T8U7_9BILA</name>
<dbReference type="EMBL" id="CAJNOL010000666">
    <property type="protein sequence ID" value="CAF1158708.1"/>
    <property type="molecule type" value="Genomic_DNA"/>
</dbReference>
<keyword evidence="1" id="KW-1015">Disulfide bond</keyword>
<accession>A0A814T8U7</accession>
<evidence type="ECO:0000313" key="6">
    <source>
        <dbReference type="Proteomes" id="UP000663870"/>
    </source>
</evidence>
<proteinExistence type="predicted"/>
<dbReference type="AlphaFoldDB" id="A0A814T8U7"/>
<sequence>MDPLNDRKGTSASDRKTQVDDTNNDKNEQSEENYPRTSPNRRNRYSSYGSLLTNYRARARRPSSYEDMNSNDWSPYEHGLNNLISNFPGLSSSPGGAFDSNAYIKNEPTCYRLLDPQYPLFSDLCGAVPQARYSLPNSFGHLERWQITQVLSTMLGSTPPTSPNPACTRSLRLLICPLLFPPCPSQYEPPPVLPCQPFCRVVKSQCSAPSLDLLPCDFLPPTSNLCPVNPSPYSSLLSSYAQPMSLNSGAASSTMPQSPLSSYLAQSAISLALSQPAYSSPMSPSGTQQSGMPPGLSPSSAPQSAVHSVLSPSFVNPSSRSFAMPVPFAQQFNTQPYMIDTLTPVLVDFPPLSYAHFNRPAARFFPAMRSASEKAT</sequence>
<dbReference type="InterPro" id="IPR020067">
    <property type="entry name" value="Frizzled_dom"/>
</dbReference>
<dbReference type="Proteomes" id="UP000663870">
    <property type="component" value="Unassembled WGS sequence"/>
</dbReference>
<dbReference type="CDD" id="cd07066">
    <property type="entry name" value="CRD_FZ"/>
    <property type="match status" value="1"/>
</dbReference>
<evidence type="ECO:0000256" key="3">
    <source>
        <dbReference type="SAM" id="MobiDB-lite"/>
    </source>
</evidence>
<dbReference type="InterPro" id="IPR036790">
    <property type="entry name" value="Frizzled_dom_sf"/>
</dbReference>
<evidence type="ECO:0000259" key="4">
    <source>
        <dbReference type="PROSITE" id="PS50038"/>
    </source>
</evidence>
<reference evidence="5" key="1">
    <citation type="submission" date="2021-02" db="EMBL/GenBank/DDBJ databases">
        <authorList>
            <person name="Nowell W R."/>
        </authorList>
    </citation>
    <scope>NUCLEOTIDE SEQUENCE</scope>
</reference>
<dbReference type="PROSITE" id="PS50038">
    <property type="entry name" value="FZ"/>
    <property type="match status" value="1"/>
</dbReference>
<evidence type="ECO:0000256" key="2">
    <source>
        <dbReference type="PROSITE-ProRule" id="PRU00090"/>
    </source>
</evidence>
<dbReference type="Gene3D" id="1.10.2000.10">
    <property type="entry name" value="Frizzled cysteine-rich domain"/>
    <property type="match status" value="1"/>
</dbReference>
<organism evidence="5 6">
    <name type="scientific">Rotaria sordida</name>
    <dbReference type="NCBI Taxonomy" id="392033"/>
    <lineage>
        <taxon>Eukaryota</taxon>
        <taxon>Metazoa</taxon>
        <taxon>Spiralia</taxon>
        <taxon>Gnathifera</taxon>
        <taxon>Rotifera</taxon>
        <taxon>Eurotatoria</taxon>
        <taxon>Bdelloidea</taxon>
        <taxon>Philodinida</taxon>
        <taxon>Philodinidae</taxon>
        <taxon>Rotaria</taxon>
    </lineage>
</organism>
<evidence type="ECO:0000313" key="5">
    <source>
        <dbReference type="EMBL" id="CAF1158708.1"/>
    </source>
</evidence>
<feature type="domain" description="FZ" evidence="4">
    <location>
        <begin position="105"/>
        <end position="226"/>
    </location>
</feature>
<comment type="caution">
    <text evidence="5">The sequence shown here is derived from an EMBL/GenBank/DDBJ whole genome shotgun (WGS) entry which is preliminary data.</text>
</comment>
<comment type="caution">
    <text evidence="2">Lacks conserved residue(s) required for the propagation of feature annotation.</text>
</comment>
<feature type="region of interest" description="Disordered" evidence="3">
    <location>
        <begin position="1"/>
        <end position="52"/>
    </location>
</feature>
<feature type="region of interest" description="Disordered" evidence="3">
    <location>
        <begin position="279"/>
        <end position="304"/>
    </location>
</feature>
<dbReference type="Pfam" id="PF01392">
    <property type="entry name" value="Fz"/>
    <property type="match status" value="1"/>
</dbReference>
<gene>
    <name evidence="5" type="ORF">JXQ802_LOCUS22135</name>
</gene>